<name>A0A183SXZ7_SCHSO</name>
<dbReference type="AlphaFoldDB" id="A0A183SXZ7"/>
<dbReference type="WBParaSite" id="SSLN_0000944401-mRNA-1">
    <property type="protein sequence ID" value="SSLN_0000944401-mRNA-1"/>
    <property type="gene ID" value="SSLN_0000944401"/>
</dbReference>
<gene>
    <name evidence="2" type="ORF">SSLN_LOCUS9095</name>
</gene>
<evidence type="ECO:0000313" key="3">
    <source>
        <dbReference type="Proteomes" id="UP000275846"/>
    </source>
</evidence>
<evidence type="ECO:0000313" key="2">
    <source>
        <dbReference type="EMBL" id="VDL95480.1"/>
    </source>
</evidence>
<proteinExistence type="predicted"/>
<reference evidence="2 3" key="2">
    <citation type="submission" date="2018-11" db="EMBL/GenBank/DDBJ databases">
        <authorList>
            <consortium name="Pathogen Informatics"/>
        </authorList>
    </citation>
    <scope>NUCLEOTIDE SEQUENCE [LARGE SCALE GENOMIC DNA]</scope>
    <source>
        <strain evidence="2 3">NST_G2</strain>
    </source>
</reference>
<keyword evidence="3" id="KW-1185">Reference proteome</keyword>
<organism evidence="4">
    <name type="scientific">Schistocephalus solidus</name>
    <name type="common">Tapeworm</name>
    <dbReference type="NCBI Taxonomy" id="70667"/>
    <lineage>
        <taxon>Eukaryota</taxon>
        <taxon>Metazoa</taxon>
        <taxon>Spiralia</taxon>
        <taxon>Lophotrochozoa</taxon>
        <taxon>Platyhelminthes</taxon>
        <taxon>Cestoda</taxon>
        <taxon>Eucestoda</taxon>
        <taxon>Diphyllobothriidea</taxon>
        <taxon>Diphyllobothriidae</taxon>
        <taxon>Schistocephalus</taxon>
    </lineage>
</organism>
<protein>
    <submittedName>
        <fullName evidence="4">DUF222 domain-containing protein</fullName>
    </submittedName>
</protein>
<feature type="compositionally biased region" description="Polar residues" evidence="1">
    <location>
        <begin position="99"/>
        <end position="110"/>
    </location>
</feature>
<sequence>MENHAAIRLSLTIYTHGASAQRLGDGAHAGQLGHSPKHSQGCVLAPTPFSLVSSAMLIDAYRDERPGIHITCITDDNLNIRGRQAASHVSFSRLDDSAPLTTGQSPKHSQ</sequence>
<dbReference type="EMBL" id="UYSU01035036">
    <property type="protein sequence ID" value="VDL95480.1"/>
    <property type="molecule type" value="Genomic_DNA"/>
</dbReference>
<evidence type="ECO:0000313" key="4">
    <source>
        <dbReference type="WBParaSite" id="SSLN_0000944401-mRNA-1"/>
    </source>
</evidence>
<dbReference type="Proteomes" id="UP000275846">
    <property type="component" value="Unassembled WGS sequence"/>
</dbReference>
<feature type="region of interest" description="Disordered" evidence="1">
    <location>
        <begin position="91"/>
        <end position="110"/>
    </location>
</feature>
<evidence type="ECO:0000256" key="1">
    <source>
        <dbReference type="SAM" id="MobiDB-lite"/>
    </source>
</evidence>
<accession>A0A183SXZ7</accession>
<dbReference type="OrthoDB" id="425014at2759"/>
<reference evidence="4" key="1">
    <citation type="submission" date="2016-06" db="UniProtKB">
        <authorList>
            <consortium name="WormBaseParasite"/>
        </authorList>
    </citation>
    <scope>IDENTIFICATION</scope>
</reference>